<keyword evidence="1" id="KW-0472">Membrane</keyword>
<reference evidence="2" key="1">
    <citation type="submission" date="2023-05" db="EMBL/GenBank/DDBJ databases">
        <title>Nepenthes gracilis genome sequencing.</title>
        <authorList>
            <person name="Fukushima K."/>
        </authorList>
    </citation>
    <scope>NUCLEOTIDE SEQUENCE</scope>
    <source>
        <strain evidence="2">SING2019-196</strain>
    </source>
</reference>
<organism evidence="2 3">
    <name type="scientific">Nepenthes gracilis</name>
    <name type="common">Slender pitcher plant</name>
    <dbReference type="NCBI Taxonomy" id="150966"/>
    <lineage>
        <taxon>Eukaryota</taxon>
        <taxon>Viridiplantae</taxon>
        <taxon>Streptophyta</taxon>
        <taxon>Embryophyta</taxon>
        <taxon>Tracheophyta</taxon>
        <taxon>Spermatophyta</taxon>
        <taxon>Magnoliopsida</taxon>
        <taxon>eudicotyledons</taxon>
        <taxon>Gunneridae</taxon>
        <taxon>Pentapetalae</taxon>
        <taxon>Caryophyllales</taxon>
        <taxon>Nepenthaceae</taxon>
        <taxon>Nepenthes</taxon>
    </lineage>
</organism>
<name>A0AAD3P2W6_NEPGR</name>
<evidence type="ECO:0000313" key="3">
    <source>
        <dbReference type="Proteomes" id="UP001279734"/>
    </source>
</evidence>
<evidence type="ECO:0000313" key="2">
    <source>
        <dbReference type="EMBL" id="GMG98450.1"/>
    </source>
</evidence>
<dbReference type="AlphaFoldDB" id="A0AAD3P2W6"/>
<keyword evidence="1" id="KW-1133">Transmembrane helix</keyword>
<comment type="caution">
    <text evidence="2">The sequence shown here is derived from an EMBL/GenBank/DDBJ whole genome shotgun (WGS) entry which is preliminary data.</text>
</comment>
<sequence>MTTESNPCQAVQKLCRARIYNPTIEYLSKPKLRKSSKTICPGFVFLLRSRASSLRRFTAPRASAFSCSALRSHRRSVPDPFRLLVVFALSYTIYVYACKYV</sequence>
<keyword evidence="1" id="KW-0812">Transmembrane</keyword>
<gene>
    <name evidence="2" type="ORF">Nepgr_000290</name>
</gene>
<protein>
    <submittedName>
        <fullName evidence="2">Uncharacterized protein</fullName>
    </submittedName>
</protein>
<dbReference type="EMBL" id="BSYO01000001">
    <property type="protein sequence ID" value="GMG98450.1"/>
    <property type="molecule type" value="Genomic_DNA"/>
</dbReference>
<evidence type="ECO:0000256" key="1">
    <source>
        <dbReference type="SAM" id="Phobius"/>
    </source>
</evidence>
<proteinExistence type="predicted"/>
<accession>A0AAD3P2W6</accession>
<keyword evidence="3" id="KW-1185">Reference proteome</keyword>
<dbReference type="Proteomes" id="UP001279734">
    <property type="component" value="Unassembled WGS sequence"/>
</dbReference>
<feature type="transmembrane region" description="Helical" evidence="1">
    <location>
        <begin position="81"/>
        <end position="97"/>
    </location>
</feature>